<dbReference type="RefSeq" id="WP_407031386.1">
    <property type="nucleotide sequence ID" value="NZ_JAQGEF010000009.1"/>
</dbReference>
<accession>A0ABT4UJS2</accession>
<dbReference type="EMBL" id="JAQGEF010000009">
    <property type="protein sequence ID" value="MDA3615061.1"/>
    <property type="molecule type" value="Genomic_DNA"/>
</dbReference>
<keyword evidence="3" id="KW-1185">Reference proteome</keyword>
<name>A0ABT4UJS2_9BACT</name>
<organism evidence="2 3">
    <name type="scientific">Polluticaenibacter yanchengensis</name>
    <dbReference type="NCBI Taxonomy" id="3014562"/>
    <lineage>
        <taxon>Bacteria</taxon>
        <taxon>Pseudomonadati</taxon>
        <taxon>Bacteroidota</taxon>
        <taxon>Chitinophagia</taxon>
        <taxon>Chitinophagales</taxon>
        <taxon>Chitinophagaceae</taxon>
        <taxon>Polluticaenibacter</taxon>
    </lineage>
</organism>
<dbReference type="Proteomes" id="UP001210231">
    <property type="component" value="Unassembled WGS sequence"/>
</dbReference>
<feature type="chain" id="PRO_5046271554" evidence="1">
    <location>
        <begin position="20"/>
        <end position="71"/>
    </location>
</feature>
<gene>
    <name evidence="2" type="ORF">O3P16_09600</name>
</gene>
<feature type="signal peptide" evidence="1">
    <location>
        <begin position="1"/>
        <end position="19"/>
    </location>
</feature>
<sequence>MKKIYFLFSVLLIRVTTFAQVDKNSDLYKTILVQDSLLFNIGLNQCDISQFEKLLSENLEFSANIRLDLLQ</sequence>
<protein>
    <submittedName>
        <fullName evidence="2">Uncharacterized protein</fullName>
    </submittedName>
</protein>
<reference evidence="2 3" key="1">
    <citation type="submission" date="2022-12" db="EMBL/GenBank/DDBJ databases">
        <title>Chitinophagaceae gen. sp. nov., a new member of the family Chitinophagaceae, isolated from soil in a chemical factory.</title>
        <authorList>
            <person name="Ke Z."/>
        </authorList>
    </citation>
    <scope>NUCLEOTIDE SEQUENCE [LARGE SCALE GENOMIC DNA]</scope>
    <source>
        <strain evidence="2 3">LY-5</strain>
    </source>
</reference>
<comment type="caution">
    <text evidence="2">The sequence shown here is derived from an EMBL/GenBank/DDBJ whole genome shotgun (WGS) entry which is preliminary data.</text>
</comment>
<proteinExistence type="predicted"/>
<evidence type="ECO:0000313" key="2">
    <source>
        <dbReference type="EMBL" id="MDA3615061.1"/>
    </source>
</evidence>
<evidence type="ECO:0000256" key="1">
    <source>
        <dbReference type="SAM" id="SignalP"/>
    </source>
</evidence>
<evidence type="ECO:0000313" key="3">
    <source>
        <dbReference type="Proteomes" id="UP001210231"/>
    </source>
</evidence>
<keyword evidence="1" id="KW-0732">Signal</keyword>